<accession>A0AAD7YS99</accession>
<evidence type="ECO:0000313" key="3">
    <source>
        <dbReference type="Proteomes" id="UP001231518"/>
    </source>
</evidence>
<name>A0AAD7YS99_MYTSE</name>
<protein>
    <submittedName>
        <fullName evidence="2">Uncharacterized protein</fullName>
    </submittedName>
</protein>
<comment type="caution">
    <text evidence="2">The sequence shown here is derived from an EMBL/GenBank/DDBJ whole genome shotgun (WGS) entry which is preliminary data.</text>
</comment>
<keyword evidence="1" id="KW-0175">Coiled coil</keyword>
<keyword evidence="3" id="KW-1185">Reference proteome</keyword>
<gene>
    <name evidence="2" type="ORF">PYW07_008149</name>
</gene>
<dbReference type="Proteomes" id="UP001231518">
    <property type="component" value="Chromosome 20"/>
</dbReference>
<sequence>MASFAIFSNSKEKNIDSYRQFIERLQRETKLELGDEPLTGPASSYQYYCAHKNRSEQHGLKEFIYRLSMKMYEGTPGILICENPTPTFKFFVRLLERVKLPDGNKANAFYGQECFEETMQKTSDLCNFTHSYIADMLADRLYEIAVSLEETRNRLKMNLQQYKECHCQSKSMLFLNLYEKNKEYMDIYRRLHRRSVDTAEVNRTMDLLKEKIGHCNNEETLARLELENRHWNKRLKEFTEIASTLIKIQTELENIDADYKKFKNTTCMEFPGKKKDCFDVMGENYEKRIAYLEEKRVAMAKAIITFFHCRGTDRVLYTDRAGSFYVDEYNHQNYITNYGLKYFHVNCYGEFVAYSANIPYFFDDNGRYILDENGEKIHQIATCTSHYKVGPDSLLKKITKDCGHSTKPNPECRLEDIKDLTDKEILPNNEPIDITGTLDSDSARFLWDNFSMFLPEVLYEVATQQPKNPIHALARLIIKRKFEASATDLRNWKKEAVKYRTAIQKKRKDEAIAKNLAWKAKQMTRHKPQDDSNDQFAYAGTSHPVFDVQMAQSMGYY</sequence>
<dbReference type="EMBL" id="JARGEI010000011">
    <property type="protein sequence ID" value="KAJ8724169.1"/>
    <property type="molecule type" value="Genomic_DNA"/>
</dbReference>
<evidence type="ECO:0000256" key="1">
    <source>
        <dbReference type="SAM" id="Coils"/>
    </source>
</evidence>
<organism evidence="2 3">
    <name type="scientific">Mythimna separata</name>
    <name type="common">Oriental armyworm</name>
    <name type="synonym">Pseudaletia separata</name>
    <dbReference type="NCBI Taxonomy" id="271217"/>
    <lineage>
        <taxon>Eukaryota</taxon>
        <taxon>Metazoa</taxon>
        <taxon>Ecdysozoa</taxon>
        <taxon>Arthropoda</taxon>
        <taxon>Hexapoda</taxon>
        <taxon>Insecta</taxon>
        <taxon>Pterygota</taxon>
        <taxon>Neoptera</taxon>
        <taxon>Endopterygota</taxon>
        <taxon>Lepidoptera</taxon>
        <taxon>Glossata</taxon>
        <taxon>Ditrysia</taxon>
        <taxon>Noctuoidea</taxon>
        <taxon>Noctuidae</taxon>
        <taxon>Noctuinae</taxon>
        <taxon>Hadenini</taxon>
        <taxon>Mythimna</taxon>
    </lineage>
</organism>
<proteinExistence type="predicted"/>
<reference evidence="2" key="1">
    <citation type="submission" date="2023-03" db="EMBL/GenBank/DDBJ databases">
        <title>Chromosome-level genomes of two armyworms, Mythimna separata and Mythimna loreyi, provide insights into the biosynthesis and reception of sex pheromones.</title>
        <authorList>
            <person name="Zhao H."/>
        </authorList>
    </citation>
    <scope>NUCLEOTIDE SEQUENCE</scope>
    <source>
        <strain evidence="2">BeijingLab</strain>
        <tissue evidence="2">Pupa</tissue>
    </source>
</reference>
<evidence type="ECO:0000313" key="2">
    <source>
        <dbReference type="EMBL" id="KAJ8724169.1"/>
    </source>
</evidence>
<dbReference type="AlphaFoldDB" id="A0AAD7YS99"/>
<feature type="coiled-coil region" evidence="1">
    <location>
        <begin position="221"/>
        <end position="265"/>
    </location>
</feature>